<keyword evidence="2" id="KW-1185">Reference proteome</keyword>
<dbReference type="Proteomes" id="UP000598227">
    <property type="component" value="Unassembled WGS sequence"/>
</dbReference>
<evidence type="ECO:0000313" key="1">
    <source>
        <dbReference type="EMBL" id="MBE1208145.1"/>
    </source>
</evidence>
<gene>
    <name evidence="1" type="ORF">IHE39_28020</name>
</gene>
<dbReference type="RefSeq" id="WP_192568818.1">
    <property type="nucleotide sequence ID" value="NZ_JACZEP010000017.1"/>
</dbReference>
<dbReference type="EMBL" id="JACZEP010000017">
    <property type="protein sequence ID" value="MBE1208145.1"/>
    <property type="molecule type" value="Genomic_DNA"/>
</dbReference>
<protein>
    <submittedName>
        <fullName evidence="1">Uncharacterized protein</fullName>
    </submittedName>
</protein>
<accession>A0ABR9GWS8</accession>
<evidence type="ECO:0000313" key="2">
    <source>
        <dbReference type="Proteomes" id="UP000598227"/>
    </source>
</evidence>
<name>A0ABR9GWS8_9HYPH</name>
<reference evidence="1 2" key="1">
    <citation type="submission" date="2020-09" db="EMBL/GenBank/DDBJ databases">
        <title>Draft Genome Sequence of Aminobacter carboxidus type strain DSM 1086, a soil Gram-negative carboxydobacterium.</title>
        <authorList>
            <person name="Turrini P."/>
            <person name="Tescari M."/>
            <person name="Artuso I."/>
            <person name="Lugli G.A."/>
            <person name="Frangipani E."/>
            <person name="Ventura M."/>
            <person name="Visca P."/>
        </authorList>
    </citation>
    <scope>NUCLEOTIDE SEQUENCE [LARGE SCALE GENOMIC DNA]</scope>
    <source>
        <strain evidence="1 2">DSM 1086</strain>
    </source>
</reference>
<organism evidence="1 2">
    <name type="scientific">Aminobacter carboxidus</name>
    <dbReference type="NCBI Taxonomy" id="376165"/>
    <lineage>
        <taxon>Bacteria</taxon>
        <taxon>Pseudomonadati</taxon>
        <taxon>Pseudomonadota</taxon>
        <taxon>Alphaproteobacteria</taxon>
        <taxon>Hyphomicrobiales</taxon>
        <taxon>Phyllobacteriaceae</taxon>
        <taxon>Aminobacter</taxon>
    </lineage>
</organism>
<comment type="caution">
    <text evidence="1">The sequence shown here is derived from an EMBL/GenBank/DDBJ whole genome shotgun (WGS) entry which is preliminary data.</text>
</comment>
<sequence>MNGSDLSESSSERSELFSERRCQGGRIMSSVAIAQGLTRDIAGIIAPNGNWKDQISAVYEGLTNKEFSHRLKDLTWNRVKSWFYGEARRADYHEVLALQELRAIQEARRAKLKLAATANILAAHLAAEGAPLDGHQMRALGRLAGALDLSGTGGDAR</sequence>
<proteinExistence type="predicted"/>